<reference evidence="4" key="1">
    <citation type="journal article" date="2019" name="Gigascience">
        <title>De novo genome assembly of the endangered Acer yangbiense, a plant species with extremely small populations endemic to Yunnan Province, China.</title>
        <authorList>
            <person name="Yang J."/>
            <person name="Wariss H.M."/>
            <person name="Tao L."/>
            <person name="Zhang R."/>
            <person name="Yun Q."/>
            <person name="Hollingsworth P."/>
            <person name="Dao Z."/>
            <person name="Luo G."/>
            <person name="Guo H."/>
            <person name="Ma Y."/>
            <person name="Sun W."/>
        </authorList>
    </citation>
    <scope>NUCLEOTIDE SEQUENCE [LARGE SCALE GENOMIC DNA]</scope>
    <source>
        <strain evidence="4">cv. br00</strain>
    </source>
</reference>
<feature type="compositionally biased region" description="Low complexity" evidence="1">
    <location>
        <begin position="24"/>
        <end position="57"/>
    </location>
</feature>
<comment type="caution">
    <text evidence="3">The sequence shown here is derived from an EMBL/GenBank/DDBJ whole genome shotgun (WGS) entry which is preliminary data.</text>
</comment>
<feature type="chain" id="PRO_5024465947" evidence="2">
    <location>
        <begin position="21"/>
        <end position="199"/>
    </location>
</feature>
<dbReference type="AlphaFoldDB" id="A0A5N5JP92"/>
<organism evidence="3 4">
    <name type="scientific">Salix brachista</name>
    <dbReference type="NCBI Taxonomy" id="2182728"/>
    <lineage>
        <taxon>Eukaryota</taxon>
        <taxon>Viridiplantae</taxon>
        <taxon>Streptophyta</taxon>
        <taxon>Embryophyta</taxon>
        <taxon>Tracheophyta</taxon>
        <taxon>Spermatophyta</taxon>
        <taxon>Magnoliopsida</taxon>
        <taxon>eudicotyledons</taxon>
        <taxon>Gunneridae</taxon>
        <taxon>Pentapetalae</taxon>
        <taxon>rosids</taxon>
        <taxon>fabids</taxon>
        <taxon>Malpighiales</taxon>
        <taxon>Salicaceae</taxon>
        <taxon>Saliceae</taxon>
        <taxon>Salix</taxon>
    </lineage>
</organism>
<evidence type="ECO:0000256" key="1">
    <source>
        <dbReference type="SAM" id="MobiDB-lite"/>
    </source>
</evidence>
<name>A0A5N5JP92_9ROSI</name>
<accession>A0A5N5JP92</accession>
<feature type="signal peptide" evidence="2">
    <location>
        <begin position="1"/>
        <end position="20"/>
    </location>
</feature>
<keyword evidence="2" id="KW-0732">Signal</keyword>
<dbReference type="Proteomes" id="UP000326939">
    <property type="component" value="Chromosome 16"/>
</dbReference>
<keyword evidence="4" id="KW-1185">Reference proteome</keyword>
<evidence type="ECO:0000313" key="4">
    <source>
        <dbReference type="Proteomes" id="UP000326939"/>
    </source>
</evidence>
<proteinExistence type="predicted"/>
<sequence>MARQALVLALIFVAVVGAFAAEAPSATPSTSPSPKASVPSAKAPTAATPKASARAPSVTEAPKHSASSPVAEEGPAGAPKGEISSPPAPASLSAEGPGPAAGPIADIASDAPATPPAPQKDGAATIKISTAAVVAGLVVFLSALADKDKNLVKKLVVLASHLCEQDEDDLVLDTELIIGQRFHGMREGYDSSYLLNQIL</sequence>
<evidence type="ECO:0000256" key="2">
    <source>
        <dbReference type="SAM" id="SignalP"/>
    </source>
</evidence>
<protein>
    <submittedName>
        <fullName evidence="3">Uncharacterized protein</fullName>
    </submittedName>
</protein>
<gene>
    <name evidence="3" type="ORF">DKX38_025338</name>
</gene>
<evidence type="ECO:0000313" key="3">
    <source>
        <dbReference type="EMBL" id="KAB5521019.1"/>
    </source>
</evidence>
<feature type="region of interest" description="Disordered" evidence="1">
    <location>
        <begin position="24"/>
        <end position="121"/>
    </location>
</feature>
<dbReference type="EMBL" id="VDCV01000016">
    <property type="protein sequence ID" value="KAB5521019.1"/>
    <property type="molecule type" value="Genomic_DNA"/>
</dbReference>
<feature type="compositionally biased region" description="Low complexity" evidence="1">
    <location>
        <begin position="90"/>
        <end position="112"/>
    </location>
</feature>